<organism evidence="2 3">
    <name type="scientific">Chrysochromulina tobinii</name>
    <dbReference type="NCBI Taxonomy" id="1460289"/>
    <lineage>
        <taxon>Eukaryota</taxon>
        <taxon>Haptista</taxon>
        <taxon>Haptophyta</taxon>
        <taxon>Prymnesiophyceae</taxon>
        <taxon>Prymnesiales</taxon>
        <taxon>Chrysochromulinaceae</taxon>
        <taxon>Chrysochromulina</taxon>
    </lineage>
</organism>
<keyword evidence="3" id="KW-1185">Reference proteome</keyword>
<accession>A0A0M0JRI1</accession>
<evidence type="ECO:0000313" key="3">
    <source>
        <dbReference type="Proteomes" id="UP000037460"/>
    </source>
</evidence>
<feature type="compositionally biased region" description="Acidic residues" evidence="1">
    <location>
        <begin position="177"/>
        <end position="187"/>
    </location>
</feature>
<name>A0A0M0JRI1_9EUKA</name>
<comment type="caution">
    <text evidence="2">The sequence shown here is derived from an EMBL/GenBank/DDBJ whole genome shotgun (WGS) entry which is preliminary data.</text>
</comment>
<protein>
    <submittedName>
        <fullName evidence="2">Uncharacterized protein</fullName>
    </submittedName>
</protein>
<gene>
    <name evidence="2" type="ORF">Ctob_008147</name>
</gene>
<feature type="compositionally biased region" description="Basic and acidic residues" evidence="1">
    <location>
        <begin position="165"/>
        <end position="176"/>
    </location>
</feature>
<feature type="region of interest" description="Disordered" evidence="1">
    <location>
        <begin position="165"/>
        <end position="188"/>
    </location>
</feature>
<reference evidence="3" key="1">
    <citation type="journal article" date="2015" name="PLoS Genet.">
        <title>Genome Sequence and Transcriptome Analyses of Chrysochromulina tobin: Metabolic Tools for Enhanced Algal Fitness in the Prominent Order Prymnesiales (Haptophyceae).</title>
        <authorList>
            <person name="Hovde B.T."/>
            <person name="Deodato C.R."/>
            <person name="Hunsperger H.M."/>
            <person name="Ryken S.A."/>
            <person name="Yost W."/>
            <person name="Jha R.K."/>
            <person name="Patterson J."/>
            <person name="Monnat R.J. Jr."/>
            <person name="Barlow S.B."/>
            <person name="Starkenburg S.R."/>
            <person name="Cattolico R.A."/>
        </authorList>
    </citation>
    <scope>NUCLEOTIDE SEQUENCE</scope>
    <source>
        <strain evidence="3">CCMP291</strain>
    </source>
</reference>
<sequence length="463" mass="50020">MALLRLGVTCRRSRRRYCARATSRGLAETDEDWEEAIIVGVAADGTYTLEYIEEGLIEKGVPIDRIRTSASQPPEAGTTASSSNSAKYAAGDTVLGNFKGLGDWDEALIVGEAANGTYTLEYVDEGLVEEGVPASRIAPMDGADAQAVALEVSCGRFDVARVAEAEEADEAKHEEAAGDDEGDDEEPKDALAALLSSTEDLIRCRAWLGPKRGYCFKASDKGVGYHKDVPLHVAAEEAEKAGMVLTAAQLANWTREVFLMPPSIRKVDRYMDLFDLPSLRVSALSAPKTAPSAGGAPPRPAGGAPKTALFDSLQAWFDAQLPWLSRRCSPSELEVTLRVFLAPQQSVRQGIQHVTFSVDWLRVGGECEGEPLSGAILERMGLAGRRPAKGMLLVVVYRAEKNKITHMWAELDREGLGNKRAATLDDVLVSDAFDRALTIARRGGAVGELNPLFYNYYEAPMVG</sequence>
<dbReference type="EMBL" id="JWZX01002448">
    <property type="protein sequence ID" value="KOO29211.1"/>
    <property type="molecule type" value="Genomic_DNA"/>
</dbReference>
<dbReference type="OrthoDB" id="10563841at2759"/>
<proteinExistence type="predicted"/>
<dbReference type="AlphaFoldDB" id="A0A0M0JRI1"/>
<evidence type="ECO:0000313" key="2">
    <source>
        <dbReference type="EMBL" id="KOO29211.1"/>
    </source>
</evidence>
<dbReference type="Proteomes" id="UP000037460">
    <property type="component" value="Unassembled WGS sequence"/>
</dbReference>
<evidence type="ECO:0000256" key="1">
    <source>
        <dbReference type="SAM" id="MobiDB-lite"/>
    </source>
</evidence>